<keyword evidence="12" id="KW-1185">Reference proteome</keyword>
<evidence type="ECO:0000256" key="8">
    <source>
        <dbReference type="SAM" id="MobiDB-lite"/>
    </source>
</evidence>
<dbReference type="PROSITE" id="PS00915">
    <property type="entry name" value="PI3_4_KINASE_1"/>
    <property type="match status" value="1"/>
</dbReference>
<dbReference type="Pfam" id="PF00454">
    <property type="entry name" value="PI3_PI4_kinase"/>
    <property type="match status" value="1"/>
</dbReference>
<dbReference type="PANTHER" id="PTHR10048">
    <property type="entry name" value="PHOSPHATIDYLINOSITOL KINASE"/>
    <property type="match status" value="1"/>
</dbReference>
<evidence type="ECO:0000256" key="7">
    <source>
        <dbReference type="ARBA" id="ARBA00022840"/>
    </source>
</evidence>
<comment type="catalytic activity">
    <reaction evidence="1">
        <text>a 1,2-diacyl-sn-glycero-3-phospho-(1D-myo-inositol) + ATP = a 1,2-diacyl-sn-glycero-3-phospho-(1D-myo-inositol 4-phosphate) + ADP + H(+)</text>
        <dbReference type="Rhea" id="RHEA:19877"/>
        <dbReference type="ChEBI" id="CHEBI:15378"/>
        <dbReference type="ChEBI" id="CHEBI:30616"/>
        <dbReference type="ChEBI" id="CHEBI:57880"/>
        <dbReference type="ChEBI" id="CHEBI:58178"/>
        <dbReference type="ChEBI" id="CHEBI:456216"/>
        <dbReference type="EC" id="2.7.1.67"/>
    </reaction>
</comment>
<dbReference type="SUPFAM" id="SSF48371">
    <property type="entry name" value="ARM repeat"/>
    <property type="match status" value="2"/>
</dbReference>
<evidence type="ECO:0000256" key="3">
    <source>
        <dbReference type="ARBA" id="ARBA00012169"/>
    </source>
</evidence>
<evidence type="ECO:0000256" key="2">
    <source>
        <dbReference type="ARBA" id="ARBA00006209"/>
    </source>
</evidence>
<gene>
    <name evidence="11" type="ORF">WJX72_002251</name>
</gene>
<feature type="compositionally biased region" description="Low complexity" evidence="8">
    <location>
        <begin position="336"/>
        <end position="346"/>
    </location>
</feature>
<dbReference type="InterPro" id="IPR042236">
    <property type="entry name" value="PI3K_accessory_sf"/>
</dbReference>
<evidence type="ECO:0000256" key="4">
    <source>
        <dbReference type="ARBA" id="ARBA00022679"/>
    </source>
</evidence>
<keyword evidence="7" id="KW-0067">ATP-binding</keyword>
<feature type="region of interest" description="Disordered" evidence="8">
    <location>
        <begin position="76"/>
        <end position="97"/>
    </location>
</feature>
<dbReference type="GO" id="GO:0005886">
    <property type="term" value="C:plasma membrane"/>
    <property type="evidence" value="ECO:0007669"/>
    <property type="project" value="TreeGrafter"/>
</dbReference>
<feature type="region of interest" description="Disordered" evidence="8">
    <location>
        <begin position="336"/>
        <end position="356"/>
    </location>
</feature>
<keyword evidence="4" id="KW-0808">Transferase</keyword>
<feature type="domain" description="PI3K/PI4K catalytic" evidence="9">
    <location>
        <begin position="1696"/>
        <end position="1974"/>
    </location>
</feature>
<comment type="similarity">
    <text evidence="2">Belongs to the PI3/PI4-kinase family. Type III PI4K subfamily.</text>
</comment>
<dbReference type="PROSITE" id="PS51545">
    <property type="entry name" value="PIK_HELICAL"/>
    <property type="match status" value="1"/>
</dbReference>
<dbReference type="GO" id="GO:0048015">
    <property type="term" value="P:phosphatidylinositol-mediated signaling"/>
    <property type="evidence" value="ECO:0007669"/>
    <property type="project" value="TreeGrafter"/>
</dbReference>
<dbReference type="Gene3D" id="1.10.1070.11">
    <property type="entry name" value="Phosphatidylinositol 3-/4-kinase, catalytic domain"/>
    <property type="match status" value="1"/>
</dbReference>
<dbReference type="Proteomes" id="UP001489004">
    <property type="component" value="Unassembled WGS sequence"/>
</dbReference>
<dbReference type="Gene3D" id="1.25.40.70">
    <property type="entry name" value="Phosphatidylinositol 3-kinase, accessory domain (PIK)"/>
    <property type="match status" value="1"/>
</dbReference>
<keyword evidence="5" id="KW-0547">Nucleotide-binding</keyword>
<dbReference type="PANTHER" id="PTHR10048:SF15">
    <property type="entry name" value="PHOSPHATIDYLINOSITOL 4-KINASE ALPHA"/>
    <property type="match status" value="1"/>
</dbReference>
<evidence type="ECO:0000256" key="6">
    <source>
        <dbReference type="ARBA" id="ARBA00022777"/>
    </source>
</evidence>
<name>A0AAW1PVQ7_9CHLO</name>
<evidence type="ECO:0000256" key="1">
    <source>
        <dbReference type="ARBA" id="ARBA00001686"/>
    </source>
</evidence>
<dbReference type="FunFam" id="1.10.1070.11:FF:000012">
    <property type="entry name" value="Phosphatidylinositol 4-kinase alpha 1"/>
    <property type="match status" value="1"/>
</dbReference>
<organism evidence="11 12">
    <name type="scientific">[Myrmecia] bisecta</name>
    <dbReference type="NCBI Taxonomy" id="41462"/>
    <lineage>
        <taxon>Eukaryota</taxon>
        <taxon>Viridiplantae</taxon>
        <taxon>Chlorophyta</taxon>
        <taxon>core chlorophytes</taxon>
        <taxon>Trebouxiophyceae</taxon>
        <taxon>Trebouxiales</taxon>
        <taxon>Trebouxiaceae</taxon>
        <taxon>Myrmecia</taxon>
    </lineage>
</organism>
<evidence type="ECO:0000313" key="12">
    <source>
        <dbReference type="Proteomes" id="UP001489004"/>
    </source>
</evidence>
<accession>A0AAW1PVQ7</accession>
<dbReference type="SMART" id="SM00146">
    <property type="entry name" value="PI3Kc"/>
    <property type="match status" value="1"/>
</dbReference>
<dbReference type="SMART" id="SM00145">
    <property type="entry name" value="PI3Ka"/>
    <property type="match status" value="1"/>
</dbReference>
<dbReference type="SUPFAM" id="SSF56112">
    <property type="entry name" value="Protein kinase-like (PK-like)"/>
    <property type="match status" value="1"/>
</dbReference>
<dbReference type="EC" id="2.7.1.67" evidence="3"/>
<dbReference type="InterPro" id="IPR015433">
    <property type="entry name" value="PI3/4_kinase"/>
</dbReference>
<evidence type="ECO:0000259" key="10">
    <source>
        <dbReference type="PROSITE" id="PS51545"/>
    </source>
</evidence>
<dbReference type="InterPro" id="IPR016024">
    <property type="entry name" value="ARM-type_fold"/>
</dbReference>
<dbReference type="InterPro" id="IPR000403">
    <property type="entry name" value="PI3/4_kinase_cat_dom"/>
</dbReference>
<reference evidence="11 12" key="1">
    <citation type="journal article" date="2024" name="Nat. Commun.">
        <title>Phylogenomics reveals the evolutionary origins of lichenization in chlorophyte algae.</title>
        <authorList>
            <person name="Puginier C."/>
            <person name="Libourel C."/>
            <person name="Otte J."/>
            <person name="Skaloud P."/>
            <person name="Haon M."/>
            <person name="Grisel S."/>
            <person name="Petersen M."/>
            <person name="Berrin J.G."/>
            <person name="Delaux P.M."/>
            <person name="Dal Grande F."/>
            <person name="Keller J."/>
        </authorList>
    </citation>
    <scope>NUCLEOTIDE SEQUENCE [LARGE SCALE GENOMIC DNA]</scope>
    <source>
        <strain evidence="11 12">SAG 2043</strain>
    </source>
</reference>
<evidence type="ECO:0000256" key="5">
    <source>
        <dbReference type="ARBA" id="ARBA00022741"/>
    </source>
</evidence>
<dbReference type="InterPro" id="IPR045495">
    <property type="entry name" value="PI4K_N"/>
</dbReference>
<dbReference type="Pfam" id="PF19274">
    <property type="entry name" value="PI4K_N"/>
    <property type="match status" value="2"/>
</dbReference>
<dbReference type="GO" id="GO:0005737">
    <property type="term" value="C:cytoplasm"/>
    <property type="evidence" value="ECO:0007669"/>
    <property type="project" value="TreeGrafter"/>
</dbReference>
<dbReference type="GO" id="GO:0004430">
    <property type="term" value="F:1-phosphatidylinositol 4-kinase activity"/>
    <property type="evidence" value="ECO:0007669"/>
    <property type="project" value="UniProtKB-EC"/>
</dbReference>
<dbReference type="InterPro" id="IPR036940">
    <property type="entry name" value="PI3/4_kinase_cat_sf"/>
</dbReference>
<dbReference type="Gene3D" id="3.30.1010.10">
    <property type="entry name" value="Phosphatidylinositol 3-kinase Catalytic Subunit, Chain A, domain 4"/>
    <property type="match status" value="1"/>
</dbReference>
<keyword evidence="6" id="KW-0418">Kinase</keyword>
<dbReference type="GO" id="GO:0005524">
    <property type="term" value="F:ATP binding"/>
    <property type="evidence" value="ECO:0007669"/>
    <property type="project" value="UniProtKB-KW"/>
</dbReference>
<dbReference type="PROSITE" id="PS50290">
    <property type="entry name" value="PI3_4_KINASE_3"/>
    <property type="match status" value="1"/>
</dbReference>
<sequence>MQSAEHTLLAPVQRAAGLGHQRTLIASHVDKIPCRSAGRMKALYSWAEALAERSSVTREQVAVLVETCRESGGVAVQQASAAPSGPPRVAPPLGGASPVKDPGNMLPPATTSEAQVGAALPLCAFLIKSGGKFAENVVPRLLRCLDDLWDPAGHSHSTSSEWQALLAELLRELRGVMQLPGLRHDFKDALSARIQQLLLAALAQPTTSRAASFWRIATGKAIRDPEGEAQGDDPLIAGLRRALVQLEGPSQQLPLLPEHAAAMLGALCESHFGGGSGADSRPHHDGPLDAAVLAVAKRLAGMTQEAGLLQRDIAAQLLQFSCRSLRDALRPILSSADGADSGASDGEPTRPNRLPSSACVGSAARLACSMALHLWEAVEPSERAARPESADQLSSVADLMLEVAEACLSFCWELGAGEAASEQVLGLALVSSREVERVLLACSDASLPVLSDFEARLRSLMLSSARLSEGELLRRTADLQPNPEVAMKRVWRWDLTESTLALPAGPGRAAQQLCRTLAEALCSVLAGGWRAGRRSSIKATFVPLSDLTSFSGAASTAAEQQAVLLTLGRLGLMLEGDETLVRLALPLLVDSDLPNAPPQVDACAMHVLAAIGTACAQHGCRWGFEQAIDLLVKIYKSTDGRMAMHLLHSSKTAACPGALADALLSMAEGLQDAPRPIRQDFQMRILSLFADYALIMPPDARGLADLGGLLPAIAAASEGMLSPAASLLSHQSSMSYDALQKLQEEDVNLVKLFRLLWLYASLYNFAGVGRRRERANWPRAWRAALGQISQASPLTLVGGGEDSTEKLEAELGERLQRLGPRASSPALAGALLESTGKLGMVADMRSTARNAHLLIVATINLCRVEVAKLPVDHQLVPIAPILAAQQLTLPKNWQAGWLAAITERAFELYCERLRGTAPQFAADDPDTLTTCCEALAQVLIDNLTRRSGNPDVARLANRLLLQLLAAFPSLYWSRAVLLALLDAVEADEDSNILAAPSAAPPSWSWTQQLIKQGAKGAPGVTEALLHERVRDDPAPASPAAVRHAAALMSIYGAAASEYQLAGLQGPAVGVQAMNRKAHYIGLVSGLASLAEAAGEPSGRVPQQVAASLQRAATAQAPAKLLQDRYLQAAAALILYPDSLAAHDLLRMMCWVPAHAFTPDMMRLATFAWHWVVAGAPKLQVQLLSEVVDAWLWTVDHNVGLFDDSFSHKTGPGSGDGRPRDSNLAAGDSIVDGVIAHHIWLSYLLETWQVFSAGSSSQARAVTIQYGRLLQQSLKDPQGLTHQPASSGARFRLLLLALRYCHQMQAARPNQPCPLPVMVLFERILQAALQWFRAPPAWYGRWTIEEAREEAYAVTDFAAMVDAVTYWPTLPREAGRQAGGAQPHPVWGTAQADNQERVALLQFLLKGEAERLNVWAAPLSTVGVPKSYLAATSPQQWVVFTRTAWDTDPRLALALLERFSCVNAVRSELERLVGMHAHEPAIQELPGAACILAGACPPGSALLDHLAHWAPMPLLQAMALMSGASGRNPAVRAYALRSLLTCPPEQVAFFLPQLVQLLRGDDNHQIEEFLLSAATRSVLFAHHLICTLKSEGTPPAEARDPPVKRAGWTPPADTGLWRIADLVAEKVWRCLPPDKTLYLRAELAFFDEVTSVSGQLFPVPKDERKAAAMKIVKRLKLPRADLYLPTNPDSRVLSIISESATPMQSAAKVPLLVAFKVEEQLASTKQERVQACIFKVGDDCRQDVLALQVISLLKDALQKAGLGLYLAPYGVLPTGYECGIIEVVPNAKSRSALGETADGGLFDIFRREFGAPGTVRFERARHNFIVSSAGYAIASYLLQSKDRHNGNILIDAAGHLVHIDFGFILEISPGGNLGFESAAFKLSHEMTQLLDPGGACSSPQFHLFEELCIRGFLAARGIAEGIIATVALMSESGLPCFGRGQPVANLRKRLHLEMTDAQAATFMRNTILDAYDKWTTGFYDFIQYMQNAIPK</sequence>
<comment type="caution">
    <text evidence="11">The sequence shown here is derived from an EMBL/GenBank/DDBJ whole genome shotgun (WGS) entry which is preliminary data.</text>
</comment>
<dbReference type="FunFam" id="3.30.1010.10:FF:000014">
    <property type="entry name" value="Phosphatidylinositol 4-kinase STT4"/>
    <property type="match status" value="1"/>
</dbReference>
<feature type="domain" description="PIK helical" evidence="10">
    <location>
        <begin position="1426"/>
        <end position="1610"/>
    </location>
</feature>
<dbReference type="InterPro" id="IPR001263">
    <property type="entry name" value="PI3K_accessory_dom"/>
</dbReference>
<dbReference type="GO" id="GO:0046854">
    <property type="term" value="P:phosphatidylinositol phosphate biosynthetic process"/>
    <property type="evidence" value="ECO:0007669"/>
    <property type="project" value="InterPro"/>
</dbReference>
<evidence type="ECO:0000259" key="9">
    <source>
        <dbReference type="PROSITE" id="PS50290"/>
    </source>
</evidence>
<protein>
    <recommendedName>
        <fullName evidence="3">1-phosphatidylinositol 4-kinase</fullName>
        <ecNumber evidence="3">2.7.1.67</ecNumber>
    </recommendedName>
</protein>
<dbReference type="EMBL" id="JALJOR010000008">
    <property type="protein sequence ID" value="KAK9812698.1"/>
    <property type="molecule type" value="Genomic_DNA"/>
</dbReference>
<evidence type="ECO:0000313" key="11">
    <source>
        <dbReference type="EMBL" id="KAK9812698.1"/>
    </source>
</evidence>
<dbReference type="CDD" id="cd05167">
    <property type="entry name" value="PI4Kc_III_alpha"/>
    <property type="match status" value="1"/>
</dbReference>
<dbReference type="InterPro" id="IPR011009">
    <property type="entry name" value="Kinase-like_dom_sf"/>
</dbReference>
<dbReference type="Pfam" id="PF00613">
    <property type="entry name" value="PI3Ka"/>
    <property type="match status" value="1"/>
</dbReference>
<proteinExistence type="inferred from homology"/>
<dbReference type="InterPro" id="IPR018936">
    <property type="entry name" value="PI3/4_kinase_CS"/>
</dbReference>